<dbReference type="EMBL" id="JAVIJP010000007">
    <property type="protein sequence ID" value="KAL3649601.1"/>
    <property type="molecule type" value="Genomic_DNA"/>
</dbReference>
<reference evidence="2" key="1">
    <citation type="journal article" date="2024" name="IScience">
        <title>Strigolactones Initiate the Formation of Haustorium-like Structures in Castilleja.</title>
        <authorList>
            <person name="Buerger M."/>
            <person name="Peterson D."/>
            <person name="Chory J."/>
        </authorList>
    </citation>
    <scope>NUCLEOTIDE SEQUENCE [LARGE SCALE GENOMIC DNA]</scope>
</reference>
<protein>
    <submittedName>
        <fullName evidence="1">Uncharacterized protein</fullName>
    </submittedName>
</protein>
<gene>
    <name evidence="1" type="ORF">CASFOL_006004</name>
</gene>
<dbReference type="AlphaFoldDB" id="A0ABD3E942"/>
<sequence>MSIGTVTLGGESTSVIHKVFLTRLIPSLVGDLLVLLNAITITDAIFSSPSPPQDTDSPHSTG</sequence>
<accession>A0ABD3E942</accession>
<proteinExistence type="predicted"/>
<comment type="caution">
    <text evidence="1">The sequence shown here is derived from an EMBL/GenBank/DDBJ whole genome shotgun (WGS) entry which is preliminary data.</text>
</comment>
<name>A0ABD3E942_9LAMI</name>
<keyword evidence="2" id="KW-1185">Reference proteome</keyword>
<organism evidence="1 2">
    <name type="scientific">Castilleja foliolosa</name>
    <dbReference type="NCBI Taxonomy" id="1961234"/>
    <lineage>
        <taxon>Eukaryota</taxon>
        <taxon>Viridiplantae</taxon>
        <taxon>Streptophyta</taxon>
        <taxon>Embryophyta</taxon>
        <taxon>Tracheophyta</taxon>
        <taxon>Spermatophyta</taxon>
        <taxon>Magnoliopsida</taxon>
        <taxon>eudicotyledons</taxon>
        <taxon>Gunneridae</taxon>
        <taxon>Pentapetalae</taxon>
        <taxon>asterids</taxon>
        <taxon>lamiids</taxon>
        <taxon>Lamiales</taxon>
        <taxon>Orobanchaceae</taxon>
        <taxon>Pedicularideae</taxon>
        <taxon>Castillejinae</taxon>
        <taxon>Castilleja</taxon>
    </lineage>
</organism>
<evidence type="ECO:0000313" key="2">
    <source>
        <dbReference type="Proteomes" id="UP001632038"/>
    </source>
</evidence>
<evidence type="ECO:0000313" key="1">
    <source>
        <dbReference type="EMBL" id="KAL3649601.1"/>
    </source>
</evidence>
<dbReference type="Proteomes" id="UP001632038">
    <property type="component" value="Unassembled WGS sequence"/>
</dbReference>